<protein>
    <submittedName>
        <fullName evidence="1">Uncharacterized protein</fullName>
    </submittedName>
</protein>
<accession>A0A9P4PNR5</accession>
<comment type="caution">
    <text evidence="1">The sequence shown here is derived from an EMBL/GenBank/DDBJ whole genome shotgun (WGS) entry which is preliminary data.</text>
</comment>
<evidence type="ECO:0000313" key="1">
    <source>
        <dbReference type="EMBL" id="KAF2446623.1"/>
    </source>
</evidence>
<dbReference type="EMBL" id="MU001498">
    <property type="protein sequence ID" value="KAF2446623.1"/>
    <property type="molecule type" value="Genomic_DNA"/>
</dbReference>
<reference evidence="1" key="1">
    <citation type="journal article" date="2020" name="Stud. Mycol.">
        <title>101 Dothideomycetes genomes: a test case for predicting lifestyles and emergence of pathogens.</title>
        <authorList>
            <person name="Haridas S."/>
            <person name="Albert R."/>
            <person name="Binder M."/>
            <person name="Bloem J."/>
            <person name="Labutti K."/>
            <person name="Salamov A."/>
            <person name="Andreopoulos B."/>
            <person name="Baker S."/>
            <person name="Barry K."/>
            <person name="Bills G."/>
            <person name="Bluhm B."/>
            <person name="Cannon C."/>
            <person name="Castanera R."/>
            <person name="Culley D."/>
            <person name="Daum C."/>
            <person name="Ezra D."/>
            <person name="Gonzalez J."/>
            <person name="Henrissat B."/>
            <person name="Kuo A."/>
            <person name="Liang C."/>
            <person name="Lipzen A."/>
            <person name="Lutzoni F."/>
            <person name="Magnuson J."/>
            <person name="Mondo S."/>
            <person name="Nolan M."/>
            <person name="Ohm R."/>
            <person name="Pangilinan J."/>
            <person name="Park H.-J."/>
            <person name="Ramirez L."/>
            <person name="Alfaro M."/>
            <person name="Sun H."/>
            <person name="Tritt A."/>
            <person name="Yoshinaga Y."/>
            <person name="Zwiers L.-H."/>
            <person name="Turgeon B."/>
            <person name="Goodwin S."/>
            <person name="Spatafora J."/>
            <person name="Crous P."/>
            <person name="Grigoriev I."/>
        </authorList>
    </citation>
    <scope>NUCLEOTIDE SEQUENCE</scope>
    <source>
        <strain evidence="1">CBS 690.94</strain>
    </source>
</reference>
<gene>
    <name evidence="1" type="ORF">P171DRAFT_483956</name>
</gene>
<proteinExistence type="predicted"/>
<organism evidence="1 2">
    <name type="scientific">Karstenula rhodostoma CBS 690.94</name>
    <dbReference type="NCBI Taxonomy" id="1392251"/>
    <lineage>
        <taxon>Eukaryota</taxon>
        <taxon>Fungi</taxon>
        <taxon>Dikarya</taxon>
        <taxon>Ascomycota</taxon>
        <taxon>Pezizomycotina</taxon>
        <taxon>Dothideomycetes</taxon>
        <taxon>Pleosporomycetidae</taxon>
        <taxon>Pleosporales</taxon>
        <taxon>Massarineae</taxon>
        <taxon>Didymosphaeriaceae</taxon>
        <taxon>Karstenula</taxon>
    </lineage>
</organism>
<keyword evidence="2" id="KW-1185">Reference proteome</keyword>
<sequence length="188" mass="21274">MQDTNATIVEDSVLRQHPIRAASNSEGESRLPGLPPEIINNIARELFNQNIASLHLVGKSLYLSRPAEECERPPIHLRTPPEIVNNIARELDDEDTVSLLRIDKELYDRTKYAFEQLFLKHVHVFLHPTSFDKLQHLVNDPFYACAEWVVGQMRLLGVVNGHEGHIHTSKGVFSLLIKATIVLASNEL</sequence>
<dbReference type="AlphaFoldDB" id="A0A9P4PNR5"/>
<evidence type="ECO:0000313" key="2">
    <source>
        <dbReference type="Proteomes" id="UP000799764"/>
    </source>
</evidence>
<name>A0A9P4PNR5_9PLEO</name>
<dbReference type="Proteomes" id="UP000799764">
    <property type="component" value="Unassembled WGS sequence"/>
</dbReference>